<evidence type="ECO:0000313" key="2">
    <source>
        <dbReference type="Proteomes" id="UP000024635"/>
    </source>
</evidence>
<protein>
    <submittedName>
        <fullName evidence="1">Uncharacterized protein</fullName>
    </submittedName>
</protein>
<reference evidence="2" key="1">
    <citation type="journal article" date="2015" name="Nat. Genet.">
        <title>The genome and transcriptome of the zoonotic hookworm Ancylostoma ceylanicum identify infection-specific gene families.</title>
        <authorList>
            <person name="Schwarz E.M."/>
            <person name="Hu Y."/>
            <person name="Antoshechkin I."/>
            <person name="Miller M.M."/>
            <person name="Sternberg P.W."/>
            <person name="Aroian R.V."/>
        </authorList>
    </citation>
    <scope>NUCLEOTIDE SEQUENCE</scope>
    <source>
        <strain evidence="2">HY135</strain>
    </source>
</reference>
<comment type="caution">
    <text evidence="1">The sequence shown here is derived from an EMBL/GenBank/DDBJ whole genome shotgun (WGS) entry which is preliminary data.</text>
</comment>
<name>A0A016TWJ1_9BILA</name>
<organism evidence="1 2">
    <name type="scientific">Ancylostoma ceylanicum</name>
    <dbReference type="NCBI Taxonomy" id="53326"/>
    <lineage>
        <taxon>Eukaryota</taxon>
        <taxon>Metazoa</taxon>
        <taxon>Ecdysozoa</taxon>
        <taxon>Nematoda</taxon>
        <taxon>Chromadorea</taxon>
        <taxon>Rhabditida</taxon>
        <taxon>Rhabditina</taxon>
        <taxon>Rhabditomorpha</taxon>
        <taxon>Strongyloidea</taxon>
        <taxon>Ancylostomatidae</taxon>
        <taxon>Ancylostomatinae</taxon>
        <taxon>Ancylostoma</taxon>
    </lineage>
</organism>
<dbReference type="AlphaFoldDB" id="A0A016TWJ1"/>
<dbReference type="EMBL" id="JARK01001410">
    <property type="protein sequence ID" value="EYC06728.1"/>
    <property type="molecule type" value="Genomic_DNA"/>
</dbReference>
<keyword evidence="2" id="KW-1185">Reference proteome</keyword>
<dbReference type="Proteomes" id="UP000024635">
    <property type="component" value="Unassembled WGS sequence"/>
</dbReference>
<evidence type="ECO:0000313" key="1">
    <source>
        <dbReference type="EMBL" id="EYC06728.1"/>
    </source>
</evidence>
<proteinExistence type="predicted"/>
<accession>A0A016TWJ1</accession>
<gene>
    <name evidence="1" type="primary">Acey_s0074.g861</name>
    <name evidence="1" type="ORF">Y032_0074g861</name>
</gene>
<sequence>MAQEDKIKLASITTQGVPMGRICLQLRPQSYRLVNRLVRLETVVKHLNGRGHTTGVKNMSNQPTVWPIPLRS</sequence>